<dbReference type="Gene3D" id="3.90.1150.10">
    <property type="entry name" value="Aspartate Aminotransferase, domain 1"/>
    <property type="match status" value="1"/>
</dbReference>
<keyword evidence="3" id="KW-0663">Pyridoxal phosphate</keyword>
<protein>
    <submittedName>
        <fullName evidence="5">Threonine aldolase family protein</fullName>
    </submittedName>
</protein>
<name>A0ABV7N710_9STAP</name>
<evidence type="ECO:0000313" key="5">
    <source>
        <dbReference type="EMBL" id="MFC3388351.1"/>
    </source>
</evidence>
<accession>A0ABV7N710</accession>
<dbReference type="Pfam" id="PF01212">
    <property type="entry name" value="Beta_elim_lyase"/>
    <property type="match status" value="1"/>
</dbReference>
<gene>
    <name evidence="5" type="ORF">ACFOEO_07195</name>
</gene>
<sequence>MIRFDSDYIEGAHESILERLYETNNEQLPGYGMDYHTDTARRYIRELCGADVDVHFMTGGTQANMTIIASMLRPHQGVIAPDSGHIAGHETGAIESIGHKVLELENSHGKIAAEQVKIAVEAHWNDPTHEHMPQPKMVYISQPTEAGTLYSNDELTRLRDVCTHNNLYLMIDGARIGYALASESNDVSIEDIARLCDVFYIGGTKVGALFGEAVVITNEVIKSDFRYIMKQKGGMLAKGRLLGIQFEVLFEDGLYFKISKHAIEMAKRLAQAFEEKQIEMYAPATTNQIFPILTDAQIDTLKTEYAFHVWEEVGASRKAIRLCTSWSTNHGDVDALIKDIRKL</sequence>
<evidence type="ECO:0000313" key="6">
    <source>
        <dbReference type="Proteomes" id="UP001595637"/>
    </source>
</evidence>
<dbReference type="InterPro" id="IPR001597">
    <property type="entry name" value="ArAA_b-elim_lyase/Thr_aldolase"/>
</dbReference>
<dbReference type="Gene3D" id="3.40.640.10">
    <property type="entry name" value="Type I PLP-dependent aspartate aminotransferase-like (Major domain)"/>
    <property type="match status" value="1"/>
</dbReference>
<dbReference type="Proteomes" id="UP001595637">
    <property type="component" value="Unassembled WGS sequence"/>
</dbReference>
<keyword evidence="6" id="KW-1185">Reference proteome</keyword>
<comment type="caution">
    <text evidence="5">The sequence shown here is derived from an EMBL/GenBank/DDBJ whole genome shotgun (WGS) entry which is preliminary data.</text>
</comment>
<dbReference type="PANTHER" id="PTHR48097">
    <property type="entry name" value="L-THREONINE ALDOLASE-RELATED"/>
    <property type="match status" value="1"/>
</dbReference>
<proteinExistence type="inferred from homology"/>
<evidence type="ECO:0000256" key="2">
    <source>
        <dbReference type="ARBA" id="ARBA00006966"/>
    </source>
</evidence>
<dbReference type="RefSeq" id="WP_380653701.1">
    <property type="nucleotide sequence ID" value="NZ_JBHRVQ010000001.1"/>
</dbReference>
<comment type="similarity">
    <text evidence="2">Belongs to the threonine aldolase family.</text>
</comment>
<dbReference type="EMBL" id="JBHRVQ010000001">
    <property type="protein sequence ID" value="MFC3388351.1"/>
    <property type="molecule type" value="Genomic_DNA"/>
</dbReference>
<dbReference type="InterPro" id="IPR015424">
    <property type="entry name" value="PyrdxlP-dep_Trfase"/>
</dbReference>
<reference evidence="6" key="1">
    <citation type="journal article" date="2019" name="Int. J. Syst. Evol. Microbiol.">
        <title>The Global Catalogue of Microorganisms (GCM) 10K type strain sequencing project: providing services to taxonomists for standard genome sequencing and annotation.</title>
        <authorList>
            <consortium name="The Broad Institute Genomics Platform"/>
            <consortium name="The Broad Institute Genome Sequencing Center for Infectious Disease"/>
            <person name="Wu L."/>
            <person name="Ma J."/>
        </authorList>
    </citation>
    <scope>NUCLEOTIDE SEQUENCE [LARGE SCALE GENOMIC DNA]</scope>
    <source>
        <strain evidence="6">CCM 7756</strain>
    </source>
</reference>
<comment type="cofactor">
    <cofactor evidence="1">
        <name>pyridoxal 5'-phosphate</name>
        <dbReference type="ChEBI" id="CHEBI:597326"/>
    </cofactor>
</comment>
<evidence type="ECO:0000256" key="3">
    <source>
        <dbReference type="ARBA" id="ARBA00022898"/>
    </source>
</evidence>
<feature type="domain" description="Aromatic amino acid beta-eliminating lyase/threonine aldolase" evidence="4">
    <location>
        <begin position="14"/>
        <end position="292"/>
    </location>
</feature>
<dbReference type="InterPro" id="IPR015422">
    <property type="entry name" value="PyrdxlP-dep_Trfase_small"/>
</dbReference>
<evidence type="ECO:0000256" key="1">
    <source>
        <dbReference type="ARBA" id="ARBA00001933"/>
    </source>
</evidence>
<dbReference type="InterPro" id="IPR015421">
    <property type="entry name" value="PyrdxlP-dep_Trfase_major"/>
</dbReference>
<evidence type="ECO:0000259" key="4">
    <source>
        <dbReference type="Pfam" id="PF01212"/>
    </source>
</evidence>
<dbReference type="SUPFAM" id="SSF53383">
    <property type="entry name" value="PLP-dependent transferases"/>
    <property type="match status" value="1"/>
</dbReference>
<dbReference type="PANTHER" id="PTHR48097:SF5">
    <property type="entry name" value="LOW SPECIFICITY L-THREONINE ALDOLASE"/>
    <property type="match status" value="1"/>
</dbReference>
<organism evidence="5 6">
    <name type="scientific">Salinicoccus sesuvii</name>
    <dbReference type="NCBI Taxonomy" id="868281"/>
    <lineage>
        <taxon>Bacteria</taxon>
        <taxon>Bacillati</taxon>
        <taxon>Bacillota</taxon>
        <taxon>Bacilli</taxon>
        <taxon>Bacillales</taxon>
        <taxon>Staphylococcaceae</taxon>
        <taxon>Salinicoccus</taxon>
    </lineage>
</organism>